<evidence type="ECO:0000256" key="3">
    <source>
        <dbReference type="ARBA" id="ARBA00022763"/>
    </source>
</evidence>
<evidence type="ECO:0000256" key="2">
    <source>
        <dbReference type="ARBA" id="ARBA00022759"/>
    </source>
</evidence>
<dbReference type="CDD" id="cd00221">
    <property type="entry name" value="Vsr"/>
    <property type="match status" value="1"/>
</dbReference>
<dbReference type="Pfam" id="PF03852">
    <property type="entry name" value="Vsr"/>
    <property type="match status" value="1"/>
</dbReference>
<evidence type="ECO:0000256" key="4">
    <source>
        <dbReference type="ARBA" id="ARBA00022801"/>
    </source>
</evidence>
<keyword evidence="1 6" id="KW-0540">Nuclease</keyword>
<dbReference type="SUPFAM" id="SSF52980">
    <property type="entry name" value="Restriction endonuclease-like"/>
    <property type="match status" value="1"/>
</dbReference>
<proteinExistence type="inferred from homology"/>
<accession>A0ABQ1UYY7</accession>
<dbReference type="EMBL" id="BMHT01000019">
    <property type="protein sequence ID" value="GGF28794.1"/>
    <property type="molecule type" value="Genomic_DNA"/>
</dbReference>
<evidence type="ECO:0000256" key="7">
    <source>
        <dbReference type="SAM" id="MobiDB-lite"/>
    </source>
</evidence>
<dbReference type="InterPro" id="IPR011335">
    <property type="entry name" value="Restrct_endonuc-II-like"/>
</dbReference>
<keyword evidence="3 6" id="KW-0227">DNA damage</keyword>
<keyword evidence="4 6" id="KW-0378">Hydrolase</keyword>
<comment type="caution">
    <text evidence="8">The sequence shown here is derived from an EMBL/GenBank/DDBJ whole genome shotgun (WGS) entry which is preliminary data.</text>
</comment>
<protein>
    <recommendedName>
        <fullName evidence="6">Very short patch repair endonuclease</fullName>
        <ecNumber evidence="6">3.1.-.-</ecNumber>
    </recommendedName>
</protein>
<dbReference type="InterPro" id="IPR004603">
    <property type="entry name" value="DNA_mismatch_endonuc_vsr"/>
</dbReference>
<evidence type="ECO:0000256" key="5">
    <source>
        <dbReference type="ARBA" id="ARBA00023204"/>
    </source>
</evidence>
<gene>
    <name evidence="8" type="ORF">GCM10011383_45650</name>
</gene>
<keyword evidence="2 6" id="KW-0255">Endonuclease</keyword>
<evidence type="ECO:0000256" key="1">
    <source>
        <dbReference type="ARBA" id="ARBA00022722"/>
    </source>
</evidence>
<name>A0ABQ1UYY7_9BACT</name>
<reference evidence="9" key="1">
    <citation type="journal article" date="2019" name="Int. J. Syst. Evol. Microbiol.">
        <title>The Global Catalogue of Microorganisms (GCM) 10K type strain sequencing project: providing services to taxonomists for standard genome sequencing and annotation.</title>
        <authorList>
            <consortium name="The Broad Institute Genomics Platform"/>
            <consortium name="The Broad Institute Genome Sequencing Center for Infectious Disease"/>
            <person name="Wu L."/>
            <person name="Ma J."/>
        </authorList>
    </citation>
    <scope>NUCLEOTIDE SEQUENCE [LARGE SCALE GENOMIC DNA]</scope>
    <source>
        <strain evidence="9">CGMCC 1.15197</strain>
    </source>
</reference>
<keyword evidence="5 6" id="KW-0234">DNA repair</keyword>
<evidence type="ECO:0000313" key="8">
    <source>
        <dbReference type="EMBL" id="GGF28794.1"/>
    </source>
</evidence>
<evidence type="ECO:0000313" key="9">
    <source>
        <dbReference type="Proteomes" id="UP000632273"/>
    </source>
</evidence>
<organism evidence="8 9">
    <name type="scientific">Hymenobacter cavernae</name>
    <dbReference type="NCBI Taxonomy" id="2044852"/>
    <lineage>
        <taxon>Bacteria</taxon>
        <taxon>Pseudomonadati</taxon>
        <taxon>Bacteroidota</taxon>
        <taxon>Cytophagia</taxon>
        <taxon>Cytophagales</taxon>
        <taxon>Hymenobacteraceae</taxon>
        <taxon>Hymenobacter</taxon>
    </lineage>
</organism>
<evidence type="ECO:0000256" key="6">
    <source>
        <dbReference type="PIRNR" id="PIRNR018267"/>
    </source>
</evidence>
<dbReference type="Proteomes" id="UP000632273">
    <property type="component" value="Unassembled WGS sequence"/>
</dbReference>
<feature type="region of interest" description="Disordered" evidence="7">
    <location>
        <begin position="1"/>
        <end position="20"/>
    </location>
</feature>
<dbReference type="RefSeq" id="WP_188816424.1">
    <property type="nucleotide sequence ID" value="NZ_BMHT01000019.1"/>
</dbReference>
<dbReference type="PIRSF" id="PIRSF018267">
    <property type="entry name" value="VSR_endonuc"/>
    <property type="match status" value="1"/>
</dbReference>
<dbReference type="Gene3D" id="3.40.960.10">
    <property type="entry name" value="VSR Endonuclease"/>
    <property type="match status" value="1"/>
</dbReference>
<dbReference type="NCBIfam" id="TIGR00632">
    <property type="entry name" value="vsr"/>
    <property type="match status" value="1"/>
</dbReference>
<keyword evidence="9" id="KW-1185">Reference proteome</keyword>
<comment type="similarity">
    <text evidence="6">Belongs to the vsr family.</text>
</comment>
<dbReference type="EC" id="3.1.-.-" evidence="6"/>
<comment type="function">
    <text evidence="6">May nick specific sequences that contain T:G mispairs resulting from m5C-deamination.</text>
</comment>
<sequence length="148" mass="17153">MADKITPAERSQNMRQIRSKDTKPEMLVRRYLHAQGFRYRLHDKRLPGKPDIVLPRFKTAVVIQGCFWHKHGNGCGIRAKAPKSNLAYWEPKLERNVQRDRFTHAALREAGWQVLVIWECSLERSERGATLHRLSIDILDNEAGRVAA</sequence>
<dbReference type="GO" id="GO:0004519">
    <property type="term" value="F:endonuclease activity"/>
    <property type="evidence" value="ECO:0007669"/>
    <property type="project" value="UniProtKB-KW"/>
</dbReference>